<keyword evidence="5 10" id="KW-0346">Stress response</keyword>
<evidence type="ECO:0000256" key="2">
    <source>
        <dbReference type="ARBA" id="ARBA00009054"/>
    </source>
</evidence>
<gene>
    <name evidence="10 15" type="primary">grpE</name>
    <name evidence="15" type="ORF">DMP06_04115</name>
    <name evidence="14" type="ORF">K8U77_01705</name>
</gene>
<name>A0A3N0B275_9ACTN</name>
<proteinExistence type="inferred from homology"/>
<dbReference type="GO" id="GO:0005737">
    <property type="term" value="C:cytoplasm"/>
    <property type="evidence" value="ECO:0007669"/>
    <property type="project" value="UniProtKB-SubCell"/>
</dbReference>
<evidence type="ECO:0000256" key="11">
    <source>
        <dbReference type="RuleBase" id="RU004478"/>
    </source>
</evidence>
<comment type="function">
    <text evidence="7 10">Participates actively in the response to hyperosmotic and heat shock by preventing the aggregation of stress-denatured proteins, in association with DnaK and GrpE. It is the nucleotide exchange factor for DnaK and may function as a thermosensor. Unfolded proteins bind initially to DnaJ; upon interaction with the DnaJ-bound protein, DnaK hydrolyzes its bound ATP, resulting in the formation of a stable complex. GrpE releases ADP from DnaK; ATP binding to DnaK triggers the release of the substrate protein, thus completing the reaction cycle. Several rounds of ATP-dependent interactions between DnaJ, DnaK and GrpE are required for fully efficient folding.</text>
</comment>
<evidence type="ECO:0000313" key="15">
    <source>
        <dbReference type="EMBL" id="RNL40859.1"/>
    </source>
</evidence>
<feature type="compositionally biased region" description="Basic and acidic residues" evidence="13">
    <location>
        <begin position="1"/>
        <end position="26"/>
    </location>
</feature>
<dbReference type="PANTHER" id="PTHR21237:SF23">
    <property type="entry name" value="GRPE PROTEIN HOMOLOG, MITOCHONDRIAL"/>
    <property type="match status" value="1"/>
</dbReference>
<keyword evidence="12" id="KW-0175">Coiled coil</keyword>
<accession>A0A3N0B275</accession>
<dbReference type="InterPro" id="IPR009012">
    <property type="entry name" value="GrpE_head"/>
</dbReference>
<feature type="region of interest" description="Disordered" evidence="13">
    <location>
        <begin position="1"/>
        <end position="66"/>
    </location>
</feature>
<evidence type="ECO:0000256" key="13">
    <source>
        <dbReference type="SAM" id="MobiDB-lite"/>
    </source>
</evidence>
<evidence type="ECO:0000256" key="12">
    <source>
        <dbReference type="SAM" id="Coils"/>
    </source>
</evidence>
<protein>
    <recommendedName>
        <fullName evidence="8 10">Protein GrpE</fullName>
    </recommendedName>
    <alternativeName>
        <fullName evidence="9 10">HSP-70 cofactor</fullName>
    </alternativeName>
</protein>
<dbReference type="FunFam" id="2.30.22.10:FF:000001">
    <property type="entry name" value="Protein GrpE"/>
    <property type="match status" value="1"/>
</dbReference>
<dbReference type="InterPro" id="IPR000740">
    <property type="entry name" value="GrpE"/>
</dbReference>
<dbReference type="NCBIfam" id="NF010738">
    <property type="entry name" value="PRK14140.1"/>
    <property type="match status" value="1"/>
</dbReference>
<evidence type="ECO:0000256" key="7">
    <source>
        <dbReference type="ARBA" id="ARBA00053401"/>
    </source>
</evidence>
<evidence type="ECO:0000256" key="6">
    <source>
        <dbReference type="ARBA" id="ARBA00023186"/>
    </source>
</evidence>
<feature type="compositionally biased region" description="Low complexity" evidence="13">
    <location>
        <begin position="27"/>
        <end position="52"/>
    </location>
</feature>
<evidence type="ECO:0000256" key="10">
    <source>
        <dbReference type="HAMAP-Rule" id="MF_01151"/>
    </source>
</evidence>
<dbReference type="OrthoDB" id="5191115at2"/>
<dbReference type="PRINTS" id="PR00773">
    <property type="entry name" value="GRPEPROTEIN"/>
</dbReference>
<dbReference type="Pfam" id="PF01025">
    <property type="entry name" value="GrpE"/>
    <property type="match status" value="1"/>
</dbReference>
<comment type="subunit">
    <text evidence="3 10">Homodimer.</text>
</comment>
<reference evidence="16" key="1">
    <citation type="submission" date="2018-05" db="EMBL/GenBank/DDBJ databases">
        <title>Genome Sequencing of selected type strains of the family Eggerthellaceae.</title>
        <authorList>
            <person name="Danylec N."/>
            <person name="Stoll D.A."/>
            <person name="Doetsch A."/>
            <person name="Huch M."/>
        </authorList>
    </citation>
    <scope>NUCLEOTIDE SEQUENCE [LARGE SCALE GENOMIC DNA]</scope>
    <source>
        <strain evidence="16">DSM 24851</strain>
    </source>
</reference>
<dbReference type="HAMAP" id="MF_01151">
    <property type="entry name" value="GrpE"/>
    <property type="match status" value="1"/>
</dbReference>
<comment type="caution">
    <text evidence="15">The sequence shown here is derived from an EMBL/GenBank/DDBJ whole genome shotgun (WGS) entry which is preliminary data.</text>
</comment>
<dbReference type="GO" id="GO:0051082">
    <property type="term" value="F:unfolded protein binding"/>
    <property type="evidence" value="ECO:0007669"/>
    <property type="project" value="TreeGrafter"/>
</dbReference>
<comment type="subcellular location">
    <subcellularLocation>
        <location evidence="1 10">Cytoplasm</location>
    </subcellularLocation>
</comment>
<sequence>MAKDDAKKVAPEAREIPIEGSDDKNEGAAAASGSAPQAESAKAQDAESAAAEKAPEGAAEKAEDADIAAEADAVVEQAERLAKAEQEAAALRDKYLRLQADWDNYRKRTAAETDEMRARAAEKLMNDVLPVLDDFERAIAHAEKNGEAGLLDGVKAISTKLNGVFAKHGLEAIDPAGKAFDSLEHQAVATVDDASVPDETVAQVFQKGYRLGKKVLRPAMVTLATGGPKREPEPAEGDEQE</sequence>
<evidence type="ECO:0000313" key="16">
    <source>
        <dbReference type="Proteomes" id="UP000269591"/>
    </source>
</evidence>
<keyword evidence="16" id="KW-1185">Reference proteome</keyword>
<dbReference type="Gene3D" id="3.90.20.20">
    <property type="match status" value="1"/>
</dbReference>
<dbReference type="Gene3D" id="2.30.22.10">
    <property type="entry name" value="Head domain of nucleotide exchange factor GrpE"/>
    <property type="match status" value="1"/>
</dbReference>
<keyword evidence="6 10" id="KW-0143">Chaperone</keyword>
<dbReference type="EMBL" id="DYWI01000027">
    <property type="protein sequence ID" value="HJF64818.1"/>
    <property type="molecule type" value="Genomic_DNA"/>
</dbReference>
<evidence type="ECO:0000256" key="8">
    <source>
        <dbReference type="ARBA" id="ARBA00072274"/>
    </source>
</evidence>
<comment type="similarity">
    <text evidence="2 10 11">Belongs to the GrpE family.</text>
</comment>
<dbReference type="SUPFAM" id="SSF51064">
    <property type="entry name" value="Head domain of nucleotide exchange factor GrpE"/>
    <property type="match status" value="1"/>
</dbReference>
<dbReference type="Proteomes" id="UP000786989">
    <property type="component" value="Unassembled WGS sequence"/>
</dbReference>
<dbReference type="CDD" id="cd00446">
    <property type="entry name" value="GrpE"/>
    <property type="match status" value="1"/>
</dbReference>
<dbReference type="GO" id="GO:0006457">
    <property type="term" value="P:protein folding"/>
    <property type="evidence" value="ECO:0007669"/>
    <property type="project" value="InterPro"/>
</dbReference>
<reference evidence="15" key="2">
    <citation type="journal article" date="2019" name="Microbiol. Resour. Announc.">
        <title>Draft Genome Sequences of Type Strains of Gordonibacter faecihominis, Paraeggerthella hongkongensis, Parvibacter caecicola,Slackia equolifaciens, Slackia faecicanis, and Slackia isoflavoniconvertens.</title>
        <authorList>
            <person name="Danylec N."/>
            <person name="Stoll D.A."/>
            <person name="Dotsch A."/>
            <person name="Huch M."/>
        </authorList>
    </citation>
    <scope>NUCLEOTIDE SEQUENCE</scope>
    <source>
        <strain evidence="15">DSM 24851</strain>
    </source>
</reference>
<organism evidence="15 16">
    <name type="scientific">Slackia equolifaciens</name>
    <dbReference type="NCBI Taxonomy" id="498718"/>
    <lineage>
        <taxon>Bacteria</taxon>
        <taxon>Bacillati</taxon>
        <taxon>Actinomycetota</taxon>
        <taxon>Coriobacteriia</taxon>
        <taxon>Eggerthellales</taxon>
        <taxon>Eggerthellaceae</taxon>
        <taxon>Slackia</taxon>
    </lineage>
</organism>
<evidence type="ECO:0000256" key="3">
    <source>
        <dbReference type="ARBA" id="ARBA00011738"/>
    </source>
</evidence>
<dbReference type="GO" id="GO:0000774">
    <property type="term" value="F:adenyl-nucleotide exchange factor activity"/>
    <property type="evidence" value="ECO:0007669"/>
    <property type="project" value="InterPro"/>
</dbReference>
<dbReference type="RefSeq" id="WP_123208478.1">
    <property type="nucleotide sequence ID" value="NZ_JBHTHO010000002.1"/>
</dbReference>
<dbReference type="PANTHER" id="PTHR21237">
    <property type="entry name" value="GRPE PROTEIN"/>
    <property type="match status" value="1"/>
</dbReference>
<dbReference type="GO" id="GO:0051087">
    <property type="term" value="F:protein-folding chaperone binding"/>
    <property type="evidence" value="ECO:0007669"/>
    <property type="project" value="InterPro"/>
</dbReference>
<evidence type="ECO:0000256" key="5">
    <source>
        <dbReference type="ARBA" id="ARBA00023016"/>
    </source>
</evidence>
<feature type="compositionally biased region" description="Basic and acidic residues" evidence="13">
    <location>
        <begin position="53"/>
        <end position="64"/>
    </location>
</feature>
<dbReference type="EMBL" id="QIBX01000004">
    <property type="protein sequence ID" value="RNL40859.1"/>
    <property type="molecule type" value="Genomic_DNA"/>
</dbReference>
<reference evidence="14" key="4">
    <citation type="submission" date="2021-09" db="EMBL/GenBank/DDBJ databases">
        <authorList>
            <person name="Gilroy R."/>
        </authorList>
    </citation>
    <scope>NUCLEOTIDE SEQUENCE</scope>
    <source>
        <strain evidence="14">ChiGjej6B6-11269</strain>
    </source>
</reference>
<evidence type="ECO:0000256" key="1">
    <source>
        <dbReference type="ARBA" id="ARBA00004496"/>
    </source>
</evidence>
<dbReference type="GO" id="GO:0042803">
    <property type="term" value="F:protein homodimerization activity"/>
    <property type="evidence" value="ECO:0007669"/>
    <property type="project" value="InterPro"/>
</dbReference>
<evidence type="ECO:0000313" key="14">
    <source>
        <dbReference type="EMBL" id="HJF64818.1"/>
    </source>
</evidence>
<evidence type="ECO:0000256" key="9">
    <source>
        <dbReference type="ARBA" id="ARBA00076414"/>
    </source>
</evidence>
<feature type="coiled-coil region" evidence="12">
    <location>
        <begin position="67"/>
        <end position="101"/>
    </location>
</feature>
<dbReference type="SUPFAM" id="SSF58014">
    <property type="entry name" value="Coiled-coil domain of nucleotide exchange factor GrpE"/>
    <property type="match status" value="1"/>
</dbReference>
<reference evidence="14" key="3">
    <citation type="journal article" date="2021" name="PeerJ">
        <title>Extensive microbial diversity within the chicken gut microbiome revealed by metagenomics and culture.</title>
        <authorList>
            <person name="Gilroy R."/>
            <person name="Ravi A."/>
            <person name="Getino M."/>
            <person name="Pursley I."/>
            <person name="Horton D.L."/>
            <person name="Alikhan N.F."/>
            <person name="Baker D."/>
            <person name="Gharbi K."/>
            <person name="Hall N."/>
            <person name="Watson M."/>
            <person name="Adriaenssens E.M."/>
            <person name="Foster-Nyarko E."/>
            <person name="Jarju S."/>
            <person name="Secka A."/>
            <person name="Antonio M."/>
            <person name="Oren A."/>
            <person name="Chaudhuri R.R."/>
            <person name="La Ragione R."/>
            <person name="Hildebrand F."/>
            <person name="Pallen M.J."/>
        </authorList>
    </citation>
    <scope>NUCLEOTIDE SEQUENCE</scope>
    <source>
        <strain evidence="14">ChiGjej6B6-11269</strain>
    </source>
</reference>
<dbReference type="Proteomes" id="UP000269591">
    <property type="component" value="Unassembled WGS sequence"/>
</dbReference>
<dbReference type="AlphaFoldDB" id="A0A3N0B275"/>
<dbReference type="InterPro" id="IPR013805">
    <property type="entry name" value="GrpE_CC"/>
</dbReference>
<evidence type="ECO:0000256" key="4">
    <source>
        <dbReference type="ARBA" id="ARBA00022490"/>
    </source>
</evidence>
<keyword evidence="4 10" id="KW-0963">Cytoplasm</keyword>